<dbReference type="AlphaFoldDB" id="A0A1S8CXP9"/>
<evidence type="ECO:0008006" key="4">
    <source>
        <dbReference type="Google" id="ProtNLM"/>
    </source>
</evidence>
<evidence type="ECO:0000313" key="3">
    <source>
        <dbReference type="Proteomes" id="UP000192132"/>
    </source>
</evidence>
<dbReference type="EMBL" id="MLCN01000008">
    <property type="protein sequence ID" value="ONG41579.1"/>
    <property type="molecule type" value="Genomic_DNA"/>
</dbReference>
<keyword evidence="1" id="KW-1133">Transmembrane helix</keyword>
<gene>
    <name evidence="2" type="ORF">BKE30_03880</name>
</gene>
<dbReference type="OrthoDB" id="7065004at2"/>
<evidence type="ECO:0000256" key="1">
    <source>
        <dbReference type="SAM" id="Phobius"/>
    </source>
</evidence>
<name>A0A1S8CXP9_9GAMM</name>
<keyword evidence="1" id="KW-0812">Transmembrane</keyword>
<comment type="caution">
    <text evidence="2">The sequence shown here is derived from an EMBL/GenBank/DDBJ whole genome shotgun (WGS) entry which is preliminary data.</text>
</comment>
<reference evidence="2 3" key="1">
    <citation type="submission" date="2016-10" db="EMBL/GenBank/DDBJ databases">
        <title>Draft Genome sequence of Alkanindiges sp. strain H1.</title>
        <authorList>
            <person name="Subhash Y."/>
            <person name="Lee S."/>
        </authorList>
    </citation>
    <scope>NUCLEOTIDE SEQUENCE [LARGE SCALE GENOMIC DNA]</scope>
    <source>
        <strain evidence="2 3">H1</strain>
    </source>
</reference>
<keyword evidence="1" id="KW-0472">Membrane</keyword>
<dbReference type="RefSeq" id="WP_076877335.1">
    <property type="nucleotide sequence ID" value="NZ_MLCN01000008.1"/>
</dbReference>
<dbReference type="STRING" id="1907941.BKE30_03880"/>
<dbReference type="Proteomes" id="UP000192132">
    <property type="component" value="Unassembled WGS sequence"/>
</dbReference>
<keyword evidence="3" id="KW-1185">Reference proteome</keyword>
<feature type="transmembrane region" description="Helical" evidence="1">
    <location>
        <begin position="12"/>
        <end position="34"/>
    </location>
</feature>
<organism evidence="2 3">
    <name type="scientific">Alkanindiges hydrocarboniclasticus</name>
    <dbReference type="NCBI Taxonomy" id="1907941"/>
    <lineage>
        <taxon>Bacteria</taxon>
        <taxon>Pseudomonadati</taxon>
        <taxon>Pseudomonadota</taxon>
        <taxon>Gammaproteobacteria</taxon>
        <taxon>Moraxellales</taxon>
        <taxon>Moraxellaceae</taxon>
        <taxon>Alkanindiges</taxon>
    </lineage>
</organism>
<proteinExistence type="predicted"/>
<feature type="transmembrane region" description="Helical" evidence="1">
    <location>
        <begin position="78"/>
        <end position="98"/>
    </location>
</feature>
<accession>A0A1S8CXP9</accession>
<sequence length="126" mass="13820">MSEPVSAYGMGALFKAFGLGIIIAVALALVYLVVIMTRMPRTRQEWAVGLITTVVSSLAGGSFLIVKYQLHAWGADVYGMMALGGFYFACGLPGWAIVRWVFNFINQREGATIIDVVREVKDEIQK</sequence>
<protein>
    <recommendedName>
        <fullName evidence="4">Bacteriophage protein</fullName>
    </recommendedName>
</protein>
<feature type="transmembrane region" description="Helical" evidence="1">
    <location>
        <begin position="46"/>
        <end position="66"/>
    </location>
</feature>
<evidence type="ECO:0000313" key="2">
    <source>
        <dbReference type="EMBL" id="ONG41579.1"/>
    </source>
</evidence>